<name>A0A165U6K4_9AGAM</name>
<reference evidence="1 2" key="1">
    <citation type="journal article" date="2016" name="Mol. Biol. Evol.">
        <title>Comparative Genomics of Early-Diverging Mushroom-Forming Fungi Provides Insights into the Origins of Lignocellulose Decay Capabilities.</title>
        <authorList>
            <person name="Nagy L.G."/>
            <person name="Riley R."/>
            <person name="Tritt A."/>
            <person name="Adam C."/>
            <person name="Daum C."/>
            <person name="Floudas D."/>
            <person name="Sun H."/>
            <person name="Yadav J.S."/>
            <person name="Pangilinan J."/>
            <person name="Larsson K.H."/>
            <person name="Matsuura K."/>
            <person name="Barry K."/>
            <person name="Labutti K."/>
            <person name="Kuo R."/>
            <person name="Ohm R.A."/>
            <person name="Bhattacharya S.S."/>
            <person name="Shirouzu T."/>
            <person name="Yoshinaga Y."/>
            <person name="Martin F.M."/>
            <person name="Grigoriev I.V."/>
            <person name="Hibbett D.S."/>
        </authorList>
    </citation>
    <scope>NUCLEOTIDE SEQUENCE [LARGE SCALE GENOMIC DNA]</scope>
    <source>
        <strain evidence="1 2">HHB14362 ss-1</strain>
    </source>
</reference>
<feature type="non-terminal residue" evidence="1">
    <location>
        <position position="71"/>
    </location>
</feature>
<accession>A0A165U6K4</accession>
<dbReference type="InParanoid" id="A0A165U6K4"/>
<organism evidence="1 2">
    <name type="scientific">Neolentinus lepideus HHB14362 ss-1</name>
    <dbReference type="NCBI Taxonomy" id="1314782"/>
    <lineage>
        <taxon>Eukaryota</taxon>
        <taxon>Fungi</taxon>
        <taxon>Dikarya</taxon>
        <taxon>Basidiomycota</taxon>
        <taxon>Agaricomycotina</taxon>
        <taxon>Agaricomycetes</taxon>
        <taxon>Gloeophyllales</taxon>
        <taxon>Gloeophyllaceae</taxon>
        <taxon>Neolentinus</taxon>
    </lineage>
</organism>
<keyword evidence="2" id="KW-1185">Reference proteome</keyword>
<protein>
    <submittedName>
        <fullName evidence="1">Uncharacterized protein</fullName>
    </submittedName>
</protein>
<feature type="non-terminal residue" evidence="1">
    <location>
        <position position="1"/>
    </location>
</feature>
<gene>
    <name evidence="1" type="ORF">NEOLEDRAFT_1025474</name>
</gene>
<sequence>VPHAFQQWLSGEKTPMLCEAIPSFDAMIHVWREQQCKYPGLATIIAVGLDKLQSYHEHTELVPTYVLTMGT</sequence>
<evidence type="ECO:0000313" key="2">
    <source>
        <dbReference type="Proteomes" id="UP000076761"/>
    </source>
</evidence>
<dbReference type="Proteomes" id="UP000076761">
    <property type="component" value="Unassembled WGS sequence"/>
</dbReference>
<dbReference type="EMBL" id="KV425560">
    <property type="protein sequence ID" value="KZT27718.1"/>
    <property type="molecule type" value="Genomic_DNA"/>
</dbReference>
<dbReference type="AlphaFoldDB" id="A0A165U6K4"/>
<evidence type="ECO:0000313" key="1">
    <source>
        <dbReference type="EMBL" id="KZT27718.1"/>
    </source>
</evidence>
<dbReference type="OrthoDB" id="3172935at2759"/>
<proteinExistence type="predicted"/>